<dbReference type="OrthoDB" id="340356at2759"/>
<comment type="caution">
    <text evidence="2">The sequence shown here is derived from an EMBL/GenBank/DDBJ whole genome shotgun (WGS) entry which is preliminary data.</text>
</comment>
<dbReference type="Proteomes" id="UP001067231">
    <property type="component" value="Unassembled WGS sequence"/>
</dbReference>
<organism evidence="2">
    <name type="scientific">Cryptosporidium canis</name>
    <dbReference type="NCBI Taxonomy" id="195482"/>
    <lineage>
        <taxon>Eukaryota</taxon>
        <taxon>Sar</taxon>
        <taxon>Alveolata</taxon>
        <taxon>Apicomplexa</taxon>
        <taxon>Conoidasida</taxon>
        <taxon>Coccidia</taxon>
        <taxon>Eucoccidiorida</taxon>
        <taxon>Eimeriorina</taxon>
        <taxon>Cryptosporidiidae</taxon>
        <taxon>Cryptosporidium</taxon>
    </lineage>
</organism>
<keyword evidence="1" id="KW-0732">Signal</keyword>
<accession>A0A9D5DIE6</accession>
<feature type="signal peptide" evidence="1">
    <location>
        <begin position="1"/>
        <end position="21"/>
    </location>
</feature>
<dbReference type="AlphaFoldDB" id="A0A9D5DIE6"/>
<sequence length="287" mass="33085">MRYIYIHLFIAALLLLPEGKSERIFFLNDYVIGDNVTGSLTNNNALNLSSNYTSNSTGENIISNIVGFDRFIFDIARNITSGMRFAQLFILNKTKTFIFPFIMFPDEKSFNSFKNNTMNNKESRFQGYEDYLPVNSSLLNFENNNHTNSVLEKNWTKPELFNSYLRGGDKTLRYSETFINFTNVNQNNESEKITNSTIDRLDKLILQKFNEVNFNKTTKPRFLQFTSLFGMSASESQYMDFGLIGGNVIPDVGNIPILVPDFDPWVTDTDGYENIYDNGFGLDYEYN</sequence>
<reference evidence="2" key="1">
    <citation type="submission" date="2022-10" db="EMBL/GenBank/DDBJ databases">
        <title>Adaptive evolution leads to modifications in subtelomeric GC content in a zoonotic Cryptosporidium species.</title>
        <authorList>
            <person name="Li J."/>
            <person name="Feng Y."/>
            <person name="Xiao L."/>
        </authorList>
    </citation>
    <scope>NUCLEOTIDE SEQUENCE</scope>
    <source>
        <strain evidence="2">33844</strain>
    </source>
</reference>
<gene>
    <name evidence="2" type="ORF">OJ253_652</name>
</gene>
<proteinExistence type="predicted"/>
<evidence type="ECO:0000256" key="1">
    <source>
        <dbReference type="SAM" id="SignalP"/>
    </source>
</evidence>
<dbReference type="EMBL" id="JAPCXC010000007">
    <property type="protein sequence ID" value="KAJ1612329.1"/>
    <property type="molecule type" value="Genomic_DNA"/>
</dbReference>
<protein>
    <submittedName>
        <fullName evidence="2">Signal peptide-containing protein</fullName>
    </submittedName>
</protein>
<feature type="chain" id="PRO_5039676417" evidence="1">
    <location>
        <begin position="22"/>
        <end position="287"/>
    </location>
</feature>
<evidence type="ECO:0000313" key="2">
    <source>
        <dbReference type="EMBL" id="KAJ1612329.1"/>
    </source>
</evidence>
<name>A0A9D5DIE6_9CRYT</name>